<dbReference type="EMBL" id="GGEC01078097">
    <property type="protein sequence ID" value="MBX58581.1"/>
    <property type="molecule type" value="Transcribed_RNA"/>
</dbReference>
<sequence length="16" mass="1916">MQFSRHTPCFCSLVLF</sequence>
<name>A0A2P2PV26_RHIMU</name>
<organism evidence="1">
    <name type="scientific">Rhizophora mucronata</name>
    <name type="common">Asiatic mangrove</name>
    <dbReference type="NCBI Taxonomy" id="61149"/>
    <lineage>
        <taxon>Eukaryota</taxon>
        <taxon>Viridiplantae</taxon>
        <taxon>Streptophyta</taxon>
        <taxon>Embryophyta</taxon>
        <taxon>Tracheophyta</taxon>
        <taxon>Spermatophyta</taxon>
        <taxon>Magnoliopsida</taxon>
        <taxon>eudicotyledons</taxon>
        <taxon>Gunneridae</taxon>
        <taxon>Pentapetalae</taxon>
        <taxon>rosids</taxon>
        <taxon>fabids</taxon>
        <taxon>Malpighiales</taxon>
        <taxon>Rhizophoraceae</taxon>
        <taxon>Rhizophora</taxon>
    </lineage>
</organism>
<protein>
    <submittedName>
        <fullName evidence="1">Uncharacterized protein</fullName>
    </submittedName>
</protein>
<accession>A0A2P2PV26</accession>
<evidence type="ECO:0000313" key="1">
    <source>
        <dbReference type="EMBL" id="MBX58581.1"/>
    </source>
</evidence>
<proteinExistence type="predicted"/>
<reference evidence="1" key="1">
    <citation type="submission" date="2018-02" db="EMBL/GenBank/DDBJ databases">
        <title>Rhizophora mucronata_Transcriptome.</title>
        <authorList>
            <person name="Meera S.P."/>
            <person name="Sreeshan A."/>
            <person name="Augustine A."/>
        </authorList>
    </citation>
    <scope>NUCLEOTIDE SEQUENCE</scope>
    <source>
        <tissue evidence="1">Leaf</tissue>
    </source>
</reference>
<dbReference type="AlphaFoldDB" id="A0A2P2PV26"/>